<keyword evidence="2" id="KW-1185">Reference proteome</keyword>
<dbReference type="RefSeq" id="WP_212009861.1">
    <property type="nucleotide sequence ID" value="NZ_JAAFYZ010000046.1"/>
</dbReference>
<protein>
    <recommendedName>
        <fullName evidence="3">PEGA domain-containing protein</fullName>
    </recommendedName>
</protein>
<accession>A0ABS5KQH0</accession>
<gene>
    <name evidence="1" type="ORF">KGQ19_15595</name>
</gene>
<proteinExistence type="predicted"/>
<evidence type="ECO:0000313" key="1">
    <source>
        <dbReference type="EMBL" id="MBS2548288.1"/>
    </source>
</evidence>
<dbReference type="EMBL" id="JAAFYZ010000046">
    <property type="protein sequence ID" value="MBS2548288.1"/>
    <property type="molecule type" value="Genomic_DNA"/>
</dbReference>
<name>A0ABS5KQH0_9ACTN</name>
<organism evidence="1 2">
    <name type="scientific">Catenulispora pinistramenti</name>
    <dbReference type="NCBI Taxonomy" id="2705254"/>
    <lineage>
        <taxon>Bacteria</taxon>
        <taxon>Bacillati</taxon>
        <taxon>Actinomycetota</taxon>
        <taxon>Actinomycetes</taxon>
        <taxon>Catenulisporales</taxon>
        <taxon>Catenulisporaceae</taxon>
        <taxon>Catenulispora</taxon>
    </lineage>
</organism>
<dbReference type="Proteomes" id="UP000730482">
    <property type="component" value="Unassembled WGS sequence"/>
</dbReference>
<comment type="caution">
    <text evidence="1">The sequence shown here is derived from an EMBL/GenBank/DDBJ whole genome shotgun (WGS) entry which is preliminary data.</text>
</comment>
<evidence type="ECO:0008006" key="3">
    <source>
        <dbReference type="Google" id="ProtNLM"/>
    </source>
</evidence>
<reference evidence="1 2" key="1">
    <citation type="submission" date="2020-02" db="EMBL/GenBank/DDBJ databases">
        <title>Acidophilic actinobacteria isolated from forest soil.</title>
        <authorList>
            <person name="Golinska P."/>
        </authorList>
    </citation>
    <scope>NUCLEOTIDE SEQUENCE [LARGE SCALE GENOMIC DNA]</scope>
    <source>
        <strain evidence="1 2">NL8</strain>
    </source>
</reference>
<sequence length="101" mass="10986">MSATLALTHKAIGAEVRRATYDVVLDGERVGSVEVNGTFETPIEPGRHTLQVRSGRNSSRTKTFDAADGETVAFRCTGKAILPIFLLSFIVPSLALRLKRQ</sequence>
<evidence type="ECO:0000313" key="2">
    <source>
        <dbReference type="Proteomes" id="UP000730482"/>
    </source>
</evidence>